<evidence type="ECO:0000256" key="1">
    <source>
        <dbReference type="SAM" id="MobiDB-lite"/>
    </source>
</evidence>
<dbReference type="Proteomes" id="UP001140091">
    <property type="component" value="Unassembled WGS sequence"/>
</dbReference>
<accession>A0A9W8J3Q0</accession>
<keyword evidence="2" id="KW-1133">Transmembrane helix</keyword>
<evidence type="ECO:0000313" key="3">
    <source>
        <dbReference type="EMBL" id="KAJ2927675.1"/>
    </source>
</evidence>
<dbReference type="OrthoDB" id="73901at2759"/>
<organism evidence="3 4">
    <name type="scientific">Candolleomyces eurysporus</name>
    <dbReference type="NCBI Taxonomy" id="2828524"/>
    <lineage>
        <taxon>Eukaryota</taxon>
        <taxon>Fungi</taxon>
        <taxon>Dikarya</taxon>
        <taxon>Basidiomycota</taxon>
        <taxon>Agaricomycotina</taxon>
        <taxon>Agaricomycetes</taxon>
        <taxon>Agaricomycetidae</taxon>
        <taxon>Agaricales</taxon>
        <taxon>Agaricineae</taxon>
        <taxon>Psathyrellaceae</taxon>
        <taxon>Candolleomyces</taxon>
    </lineage>
</organism>
<keyword evidence="2" id="KW-0812">Transmembrane</keyword>
<comment type="caution">
    <text evidence="3">The sequence shown here is derived from an EMBL/GenBank/DDBJ whole genome shotgun (WGS) entry which is preliminary data.</text>
</comment>
<keyword evidence="2" id="KW-0472">Membrane</keyword>
<proteinExistence type="predicted"/>
<dbReference type="AlphaFoldDB" id="A0A9W8J3Q0"/>
<name>A0A9W8J3Q0_9AGAR</name>
<dbReference type="EMBL" id="JANBPK010000968">
    <property type="protein sequence ID" value="KAJ2927675.1"/>
    <property type="molecule type" value="Genomic_DNA"/>
</dbReference>
<feature type="non-terminal residue" evidence="3">
    <location>
        <position position="269"/>
    </location>
</feature>
<evidence type="ECO:0000256" key="2">
    <source>
        <dbReference type="SAM" id="Phobius"/>
    </source>
</evidence>
<protein>
    <submittedName>
        <fullName evidence="3">Uncharacterized protein</fullName>
    </submittedName>
</protein>
<reference evidence="3" key="1">
    <citation type="submission" date="2022-06" db="EMBL/GenBank/DDBJ databases">
        <title>Genome Sequence of Candolleomyces eurysporus.</title>
        <authorList>
            <person name="Buettner E."/>
        </authorList>
    </citation>
    <scope>NUCLEOTIDE SEQUENCE</scope>
    <source>
        <strain evidence="3">VTCC 930004</strain>
    </source>
</reference>
<feature type="transmembrane region" description="Helical" evidence="2">
    <location>
        <begin position="20"/>
        <end position="43"/>
    </location>
</feature>
<sequence>MGEWEPGHLHWKFNGEHILVPYIVLNGFPSFLLAALLIIVICVTERFYMLIAMTFSLPLILIIATTLAFTQFILELRSKPKSALHSTHDYAAVDLRHHGGDHDHDLNDSFLSIGNGDGGGTSASSTFVALESVSATPKPTITRPRSKSKPDDIFIHPAESNIARADVLAIQLGISKGDTTPERVLQQQREQPPADWEVGKGRDLARELLSTRPKPHHNTPSKGSGRGGNASAIHQRTGSFRIGSSSDSEDTDSDFEDGHRPSEMQKLVR</sequence>
<keyword evidence="4" id="KW-1185">Reference proteome</keyword>
<feature type="region of interest" description="Disordered" evidence="1">
    <location>
        <begin position="179"/>
        <end position="269"/>
    </location>
</feature>
<feature type="transmembrane region" description="Helical" evidence="2">
    <location>
        <begin position="50"/>
        <end position="74"/>
    </location>
</feature>
<evidence type="ECO:0000313" key="4">
    <source>
        <dbReference type="Proteomes" id="UP001140091"/>
    </source>
</evidence>
<feature type="compositionally biased region" description="Basic and acidic residues" evidence="1">
    <location>
        <begin position="197"/>
        <end position="206"/>
    </location>
</feature>
<gene>
    <name evidence="3" type="ORF">H1R20_g9410</name>
</gene>